<dbReference type="InterPro" id="IPR036388">
    <property type="entry name" value="WH-like_DNA-bd_sf"/>
</dbReference>
<organism evidence="2 3">
    <name type="scientific">Muricoccus nepalensis</name>
    <dbReference type="NCBI Taxonomy" id="1854500"/>
    <lineage>
        <taxon>Bacteria</taxon>
        <taxon>Pseudomonadati</taxon>
        <taxon>Pseudomonadota</taxon>
        <taxon>Alphaproteobacteria</taxon>
        <taxon>Acetobacterales</taxon>
        <taxon>Roseomonadaceae</taxon>
        <taxon>Muricoccus</taxon>
    </lineage>
</organism>
<proteinExistence type="predicted"/>
<evidence type="ECO:0000259" key="1">
    <source>
        <dbReference type="PROSITE" id="PS50931"/>
    </source>
</evidence>
<dbReference type="SUPFAM" id="SSF46785">
    <property type="entry name" value="Winged helix' DNA-binding domain"/>
    <property type="match status" value="1"/>
</dbReference>
<dbReference type="InterPro" id="IPR036390">
    <property type="entry name" value="WH_DNA-bd_sf"/>
</dbReference>
<dbReference type="Proteomes" id="UP000317078">
    <property type="component" value="Unassembled WGS sequence"/>
</dbReference>
<dbReference type="Pfam" id="PF00126">
    <property type="entry name" value="HTH_1"/>
    <property type="match status" value="1"/>
</dbReference>
<reference evidence="2 3" key="1">
    <citation type="journal article" date="2019" name="Environ. Microbiol.">
        <title>Species interactions and distinct microbial communities in high Arctic permafrost affected cryosols are associated with the CH4 and CO2 gas fluxes.</title>
        <authorList>
            <person name="Altshuler I."/>
            <person name="Hamel J."/>
            <person name="Turney S."/>
            <person name="Magnuson E."/>
            <person name="Levesque R."/>
            <person name="Greer C."/>
            <person name="Whyte L.G."/>
        </authorList>
    </citation>
    <scope>NUCLEOTIDE SEQUENCE [LARGE SCALE GENOMIC DNA]</scope>
    <source>
        <strain evidence="2 3">S9.3B</strain>
    </source>
</reference>
<comment type="caution">
    <text evidence="2">The sequence shown here is derived from an EMBL/GenBank/DDBJ whole genome shotgun (WGS) entry which is preliminary data.</text>
</comment>
<evidence type="ECO:0000313" key="3">
    <source>
        <dbReference type="Proteomes" id="UP000317078"/>
    </source>
</evidence>
<dbReference type="InterPro" id="IPR000847">
    <property type="entry name" value="LysR_HTH_N"/>
</dbReference>
<dbReference type="EMBL" id="RCZP01000012">
    <property type="protein sequence ID" value="TPG55719.1"/>
    <property type="molecule type" value="Genomic_DNA"/>
</dbReference>
<dbReference type="Gene3D" id="1.10.10.10">
    <property type="entry name" value="Winged helix-like DNA-binding domain superfamily/Winged helix DNA-binding domain"/>
    <property type="match status" value="1"/>
</dbReference>
<dbReference type="GO" id="GO:0003700">
    <property type="term" value="F:DNA-binding transcription factor activity"/>
    <property type="evidence" value="ECO:0007669"/>
    <property type="project" value="InterPro"/>
</dbReference>
<accession>A0A502G1P6</accession>
<name>A0A502G1P6_9PROT</name>
<dbReference type="PROSITE" id="PS50931">
    <property type="entry name" value="HTH_LYSR"/>
    <property type="match status" value="1"/>
</dbReference>
<gene>
    <name evidence="2" type="ORF">EAH89_14260</name>
</gene>
<protein>
    <submittedName>
        <fullName evidence="2">LysR family transcriptional regulator</fullName>
    </submittedName>
</protein>
<sequence>MQPALARQVAELERQLGIGLLDHVGGRLMLTEEGAQLLSDCWALLPCAAELCVAEIGEGARLFRHGDAGELKVASSPQ</sequence>
<evidence type="ECO:0000313" key="2">
    <source>
        <dbReference type="EMBL" id="TPG55719.1"/>
    </source>
</evidence>
<keyword evidence="3" id="KW-1185">Reference proteome</keyword>
<feature type="domain" description="HTH lysR-type" evidence="1">
    <location>
        <begin position="1"/>
        <end position="31"/>
    </location>
</feature>
<dbReference type="OrthoDB" id="9811588at2"/>
<dbReference type="AlphaFoldDB" id="A0A502G1P6"/>